<dbReference type="PANTHER" id="PTHR42916:SF1">
    <property type="entry name" value="PROTEIN PHYLLO, CHLOROPLASTIC"/>
    <property type="match status" value="1"/>
</dbReference>
<accession>A0A511W7C6</accession>
<dbReference type="PRINTS" id="PR00111">
    <property type="entry name" value="ABHYDROLASE"/>
</dbReference>
<proteinExistence type="inferred from homology"/>
<dbReference type="InterPro" id="IPR029058">
    <property type="entry name" value="AB_hydrolase_fold"/>
</dbReference>
<feature type="domain" description="AB hydrolase-1" evidence="4">
    <location>
        <begin position="20"/>
        <end position="250"/>
    </location>
</feature>
<dbReference type="InterPro" id="IPR000073">
    <property type="entry name" value="AB_hydrolase_1"/>
</dbReference>
<comment type="function">
    <text evidence="3">Catalyzes a proton abstraction reaction that results in 2,5-elimination of pyruvate from 2-succinyl-5-enolpyruvyl-6-hydroxy-3-cyclohexene-1-carboxylate (SEPHCHC) and the formation of 2-succinyl-6-hydroxy-2,4-cyclohexadiene-1-carboxylate (SHCHC).</text>
</comment>
<dbReference type="UniPathway" id="UPA00079"/>
<dbReference type="EC" id="4.2.99.20" evidence="3"/>
<reference evidence="5 6" key="1">
    <citation type="submission" date="2019-07" db="EMBL/GenBank/DDBJ databases">
        <title>Whole genome shotgun sequence of Alkalibacillus haloalkaliphilus NBRC 103110.</title>
        <authorList>
            <person name="Hosoyama A."/>
            <person name="Uohara A."/>
            <person name="Ohji S."/>
            <person name="Ichikawa N."/>
        </authorList>
    </citation>
    <scope>NUCLEOTIDE SEQUENCE [LARGE SCALE GENOMIC DNA]</scope>
    <source>
        <strain evidence="5 6">NBRC 103110</strain>
    </source>
</reference>
<name>A0A511W7C6_9BACI</name>
<comment type="similarity">
    <text evidence="3">Belongs to the AB hydrolase superfamily. MenH family.</text>
</comment>
<dbReference type="EMBL" id="BJYA01000022">
    <property type="protein sequence ID" value="GEN46985.1"/>
    <property type="molecule type" value="Genomic_DNA"/>
</dbReference>
<evidence type="ECO:0000256" key="3">
    <source>
        <dbReference type="HAMAP-Rule" id="MF_01660"/>
    </source>
</evidence>
<comment type="catalytic activity">
    <reaction evidence="3">
        <text>5-enolpyruvoyl-6-hydroxy-2-succinyl-cyclohex-3-ene-1-carboxylate = (1R,6R)-6-hydroxy-2-succinyl-cyclohexa-2,4-diene-1-carboxylate + pyruvate</text>
        <dbReference type="Rhea" id="RHEA:25597"/>
        <dbReference type="ChEBI" id="CHEBI:15361"/>
        <dbReference type="ChEBI" id="CHEBI:58689"/>
        <dbReference type="ChEBI" id="CHEBI:58818"/>
        <dbReference type="EC" id="4.2.99.20"/>
    </reaction>
</comment>
<dbReference type="InterPro" id="IPR022485">
    <property type="entry name" value="SHCHC_synthase_MenH"/>
</dbReference>
<comment type="pathway">
    <text evidence="3">Quinol/quinone metabolism; 1,4-dihydroxy-2-naphthoate biosynthesis; 1,4-dihydroxy-2-naphthoate from chorismate: step 3/7.</text>
</comment>
<dbReference type="Gene3D" id="3.40.50.1820">
    <property type="entry name" value="alpha/beta hydrolase"/>
    <property type="match status" value="1"/>
</dbReference>
<dbReference type="UniPathway" id="UPA01057">
    <property type="reaction ID" value="UER00900"/>
</dbReference>
<evidence type="ECO:0000259" key="4">
    <source>
        <dbReference type="Pfam" id="PF00561"/>
    </source>
</evidence>
<dbReference type="RefSeq" id="WP_170236112.1">
    <property type="nucleotide sequence ID" value="NZ_BJYA01000022.1"/>
</dbReference>
<protein>
    <recommendedName>
        <fullName evidence="3">Putative 2-succinyl-6-hydroxy-2,4-cyclohexadiene-1-carboxylate synthase</fullName>
        <shortName evidence="3">SHCHC synthase</shortName>
        <ecNumber evidence="3">4.2.99.20</ecNumber>
    </recommendedName>
</protein>
<keyword evidence="1 3" id="KW-0474">Menaquinone biosynthesis</keyword>
<dbReference type="GO" id="GO:0070205">
    <property type="term" value="F:2-succinyl-6-hydroxy-2,4-cyclohexadiene-1-carboxylate synthase activity"/>
    <property type="evidence" value="ECO:0007669"/>
    <property type="project" value="UniProtKB-UniRule"/>
</dbReference>
<gene>
    <name evidence="3 5" type="primary">menH</name>
    <name evidence="5" type="ORF">AHA02nite_27610</name>
</gene>
<dbReference type="HAMAP" id="MF_01660">
    <property type="entry name" value="MenH"/>
    <property type="match status" value="1"/>
</dbReference>
<evidence type="ECO:0000313" key="5">
    <source>
        <dbReference type="EMBL" id="GEN46985.1"/>
    </source>
</evidence>
<comment type="pathway">
    <text evidence="3">Quinol/quinone metabolism; menaquinone biosynthesis.</text>
</comment>
<keyword evidence="2 3" id="KW-0456">Lyase</keyword>
<comment type="subunit">
    <text evidence="3">Monomer.</text>
</comment>
<dbReference type="Pfam" id="PF00561">
    <property type="entry name" value="Abhydrolase_1"/>
    <property type="match status" value="1"/>
</dbReference>
<dbReference type="NCBIfam" id="TIGR03695">
    <property type="entry name" value="menH_SHCHC"/>
    <property type="match status" value="1"/>
</dbReference>
<dbReference type="PANTHER" id="PTHR42916">
    <property type="entry name" value="2-SUCCINYL-5-ENOLPYRUVYL-6-HYDROXY-3-CYCLOHEXENE-1-CARBOXYLATE SYNTHASE"/>
    <property type="match status" value="1"/>
</dbReference>
<dbReference type="AlphaFoldDB" id="A0A511W7C6"/>
<keyword evidence="6" id="KW-1185">Reference proteome</keyword>
<dbReference type="GO" id="GO:0009234">
    <property type="term" value="P:menaquinone biosynthetic process"/>
    <property type="evidence" value="ECO:0007669"/>
    <property type="project" value="UniProtKB-UniRule"/>
</dbReference>
<sequence>MHYTINDNTYYVKTIGEGEPLVLLHGFTGSSTTWRDVVEYLGEYKLVLVDLPGHGQTEVSRLTDMRQACVELNQLFLKMGLTHFSLLGYSMGGRTALVYTTMFPETVNRLILVGSSPGLQKEARTQRQEQDEKLAKYILESGIESFVDYWESIPLFNTQLTLSLQKRNEIRQERLSHHAEGLALSLRTMGTGSQPNLWPDLVKINQPVLLIVGEFDEKFVKINEEMVKSLPNAKMDIVDETGHAVHVESPRIFGKIVSRFFNHT</sequence>
<comment type="caution">
    <text evidence="5">The sequence shown here is derived from an EMBL/GenBank/DDBJ whole genome shotgun (WGS) entry which is preliminary data.</text>
</comment>
<evidence type="ECO:0000313" key="6">
    <source>
        <dbReference type="Proteomes" id="UP000321440"/>
    </source>
</evidence>
<evidence type="ECO:0000256" key="2">
    <source>
        <dbReference type="ARBA" id="ARBA00023239"/>
    </source>
</evidence>
<organism evidence="5 6">
    <name type="scientific">Alkalibacillus haloalkaliphilus</name>
    <dbReference type="NCBI Taxonomy" id="94136"/>
    <lineage>
        <taxon>Bacteria</taxon>
        <taxon>Bacillati</taxon>
        <taxon>Bacillota</taxon>
        <taxon>Bacilli</taxon>
        <taxon>Bacillales</taxon>
        <taxon>Bacillaceae</taxon>
        <taxon>Alkalibacillus</taxon>
    </lineage>
</organism>
<dbReference type="Proteomes" id="UP000321440">
    <property type="component" value="Unassembled WGS sequence"/>
</dbReference>
<dbReference type="SUPFAM" id="SSF53474">
    <property type="entry name" value="alpha/beta-Hydrolases"/>
    <property type="match status" value="1"/>
</dbReference>
<evidence type="ECO:0000256" key="1">
    <source>
        <dbReference type="ARBA" id="ARBA00022428"/>
    </source>
</evidence>